<sequence length="98" mass="11293">MYTSLKKAPSKRKTLKQTKHWNSVEDPIGIGLGTPMFTQLQNCTDPFQRKRQTLSESEDADCHSREVSSSRLGRLGAYSLLQIRLDEMLCHGNYRKYD</sequence>
<name>A0A401NMJ9_SCYTO</name>
<evidence type="ECO:0000313" key="2">
    <source>
        <dbReference type="Proteomes" id="UP000288216"/>
    </source>
</evidence>
<dbReference type="Proteomes" id="UP000288216">
    <property type="component" value="Unassembled WGS sequence"/>
</dbReference>
<accession>A0A401NMJ9</accession>
<comment type="caution">
    <text evidence="1">The sequence shown here is derived from an EMBL/GenBank/DDBJ whole genome shotgun (WGS) entry which is preliminary data.</text>
</comment>
<protein>
    <submittedName>
        <fullName evidence="1">Uncharacterized protein</fullName>
    </submittedName>
</protein>
<evidence type="ECO:0000313" key="1">
    <source>
        <dbReference type="EMBL" id="GCB62103.1"/>
    </source>
</evidence>
<dbReference type="AlphaFoldDB" id="A0A401NMJ9"/>
<proteinExistence type="predicted"/>
<dbReference type="EMBL" id="BFAA01001227">
    <property type="protein sequence ID" value="GCB62103.1"/>
    <property type="molecule type" value="Genomic_DNA"/>
</dbReference>
<keyword evidence="2" id="KW-1185">Reference proteome</keyword>
<gene>
    <name evidence="1" type="ORF">scyTo_0004199</name>
</gene>
<organism evidence="1 2">
    <name type="scientific">Scyliorhinus torazame</name>
    <name type="common">Cloudy catshark</name>
    <name type="synonym">Catulus torazame</name>
    <dbReference type="NCBI Taxonomy" id="75743"/>
    <lineage>
        <taxon>Eukaryota</taxon>
        <taxon>Metazoa</taxon>
        <taxon>Chordata</taxon>
        <taxon>Craniata</taxon>
        <taxon>Vertebrata</taxon>
        <taxon>Chondrichthyes</taxon>
        <taxon>Elasmobranchii</taxon>
        <taxon>Galeomorphii</taxon>
        <taxon>Galeoidea</taxon>
        <taxon>Carcharhiniformes</taxon>
        <taxon>Scyliorhinidae</taxon>
        <taxon>Scyliorhinus</taxon>
    </lineage>
</organism>
<reference evidence="1 2" key="1">
    <citation type="journal article" date="2018" name="Nat. Ecol. Evol.">
        <title>Shark genomes provide insights into elasmobranch evolution and the origin of vertebrates.</title>
        <authorList>
            <person name="Hara Y"/>
            <person name="Yamaguchi K"/>
            <person name="Onimaru K"/>
            <person name="Kadota M"/>
            <person name="Koyanagi M"/>
            <person name="Keeley SD"/>
            <person name="Tatsumi K"/>
            <person name="Tanaka K"/>
            <person name="Motone F"/>
            <person name="Kageyama Y"/>
            <person name="Nozu R"/>
            <person name="Adachi N"/>
            <person name="Nishimura O"/>
            <person name="Nakagawa R"/>
            <person name="Tanegashima C"/>
            <person name="Kiyatake I"/>
            <person name="Matsumoto R"/>
            <person name="Murakumo K"/>
            <person name="Nishida K"/>
            <person name="Terakita A"/>
            <person name="Kuratani S"/>
            <person name="Sato K"/>
            <person name="Hyodo S Kuraku.S."/>
        </authorList>
    </citation>
    <scope>NUCLEOTIDE SEQUENCE [LARGE SCALE GENOMIC DNA]</scope>
</reference>